<evidence type="ECO:0000313" key="4">
    <source>
        <dbReference type="EMBL" id="MBO0515548.1"/>
    </source>
</evidence>
<feature type="region of interest" description="Disordered" evidence="1">
    <location>
        <begin position="184"/>
        <end position="209"/>
    </location>
</feature>
<dbReference type="Proteomes" id="UP000664167">
    <property type="component" value="Unassembled WGS sequence"/>
</dbReference>
<dbReference type="RefSeq" id="WP_206966456.1">
    <property type="nucleotide sequence ID" value="NZ_JAFLRJ010000298.1"/>
</dbReference>
<feature type="non-terminal residue" evidence="4">
    <location>
        <position position="1"/>
    </location>
</feature>
<feature type="transmembrane region" description="Helical" evidence="2">
    <location>
        <begin position="227"/>
        <end position="248"/>
    </location>
</feature>
<comment type="caution">
    <text evidence="4">The sequence shown here is derived from an EMBL/GenBank/DDBJ whole genome shotgun (WGS) entry which is preliminary data.</text>
</comment>
<feature type="compositionally biased region" description="Gly residues" evidence="1">
    <location>
        <begin position="199"/>
        <end position="209"/>
    </location>
</feature>
<keyword evidence="2" id="KW-0812">Transmembrane</keyword>
<gene>
    <name evidence="4" type="ORF">J0695_27700</name>
</gene>
<keyword evidence="5" id="KW-1185">Reference proteome</keyword>
<proteinExistence type="predicted"/>
<protein>
    <submittedName>
        <fullName evidence="4">HtaA domain-containing protein</fullName>
    </submittedName>
</protein>
<reference evidence="4" key="1">
    <citation type="submission" date="2021-03" db="EMBL/GenBank/DDBJ databases">
        <title>Streptomyces poriferae sp. nov., a novel marine sponge-derived Actinobacteria species with anti-MRSA activity.</title>
        <authorList>
            <person name="Sandoval-Powers M."/>
            <person name="Kralova S."/>
            <person name="Nguyen G.-S."/>
            <person name="Fawwal D."/>
            <person name="Degnes K."/>
            <person name="Klinkenberg G."/>
            <person name="Sletta H."/>
            <person name="Wentzel A."/>
            <person name="Liles M.R."/>
        </authorList>
    </citation>
    <scope>NUCLEOTIDE SEQUENCE</scope>
    <source>
        <strain evidence="4">DSM 41794</strain>
    </source>
</reference>
<feature type="domain" description="Htaa" evidence="3">
    <location>
        <begin position="22"/>
        <end position="177"/>
    </location>
</feature>
<organism evidence="4 5">
    <name type="scientific">Streptomyces beijiangensis</name>
    <dbReference type="NCBI Taxonomy" id="163361"/>
    <lineage>
        <taxon>Bacteria</taxon>
        <taxon>Bacillati</taxon>
        <taxon>Actinomycetota</taxon>
        <taxon>Actinomycetes</taxon>
        <taxon>Kitasatosporales</taxon>
        <taxon>Streptomycetaceae</taxon>
        <taxon>Streptomyces</taxon>
    </lineage>
</organism>
<name>A0A939FBK1_9ACTN</name>
<dbReference type="Pfam" id="PF04213">
    <property type="entry name" value="HtaA"/>
    <property type="match status" value="1"/>
</dbReference>
<evidence type="ECO:0000313" key="5">
    <source>
        <dbReference type="Proteomes" id="UP000664167"/>
    </source>
</evidence>
<keyword evidence="2" id="KW-1133">Transmembrane helix</keyword>
<accession>A0A939FBK1</accession>
<sequence length="255" mass="24887">KPTATATPSATATTSAADKVVDGTLAWGVKKSFRTYILSGGEIKLASGAKKNADGFDFPLAKATADPAKKTVNASFDGSVRFVYTAHGLDIKLSDVKIAASGAKGTLSADVTTPKGTSQDVKFAALDLSKAGYTAVNDVIQLKNIPASFTAAGAAQFANDTTGSIYKAGDAIDPVTVALTLSEDATLPQGGTDTSATTGGSGSSTTGGAGTVGGSGSLAATGAEVPAGALLGAAGAIAAAGAAVVVAARRRRTTV</sequence>
<dbReference type="AlphaFoldDB" id="A0A939FBK1"/>
<evidence type="ECO:0000256" key="2">
    <source>
        <dbReference type="SAM" id="Phobius"/>
    </source>
</evidence>
<evidence type="ECO:0000259" key="3">
    <source>
        <dbReference type="Pfam" id="PF04213"/>
    </source>
</evidence>
<dbReference type="InterPro" id="IPR007331">
    <property type="entry name" value="Htaa"/>
</dbReference>
<evidence type="ECO:0000256" key="1">
    <source>
        <dbReference type="SAM" id="MobiDB-lite"/>
    </source>
</evidence>
<dbReference type="EMBL" id="JAFLRJ010000298">
    <property type="protein sequence ID" value="MBO0515548.1"/>
    <property type="molecule type" value="Genomic_DNA"/>
</dbReference>
<keyword evidence="2" id="KW-0472">Membrane</keyword>